<sequence length="139" mass="15079">MKHILAVAALLLLAVTGTSGLRCIACRPNNKIGGVTFPADLEDLIRRFPRCSQLNPKDPGLDYEMHCRSGLNSCVKIRDEFGNELRTCFPGSSTGCSKMPKKGQVLCKCRGDYCNSAVTSTPALISLFLPLVAALLRLH</sequence>
<dbReference type="Proteomes" id="UP000440578">
    <property type="component" value="Unassembled WGS sequence"/>
</dbReference>
<organism evidence="3 4">
    <name type="scientific">Amphibalanus amphitrite</name>
    <name type="common">Striped barnacle</name>
    <name type="synonym">Balanus amphitrite</name>
    <dbReference type="NCBI Taxonomy" id="1232801"/>
    <lineage>
        <taxon>Eukaryota</taxon>
        <taxon>Metazoa</taxon>
        <taxon>Ecdysozoa</taxon>
        <taxon>Arthropoda</taxon>
        <taxon>Crustacea</taxon>
        <taxon>Multicrustacea</taxon>
        <taxon>Cirripedia</taxon>
        <taxon>Thoracica</taxon>
        <taxon>Thoracicalcarea</taxon>
        <taxon>Balanomorpha</taxon>
        <taxon>Balanoidea</taxon>
        <taxon>Balanidae</taxon>
        <taxon>Amphibalaninae</taxon>
        <taxon>Amphibalanus</taxon>
    </lineage>
</organism>
<keyword evidence="1" id="KW-0472">Membrane</keyword>
<feature type="signal peptide" evidence="2">
    <location>
        <begin position="1"/>
        <end position="20"/>
    </location>
</feature>
<protein>
    <recommendedName>
        <fullName evidence="5">Protein sleepless</fullName>
    </recommendedName>
</protein>
<name>A0A6A4VEK5_AMPAM</name>
<evidence type="ECO:0008006" key="5">
    <source>
        <dbReference type="Google" id="ProtNLM"/>
    </source>
</evidence>
<proteinExistence type="predicted"/>
<keyword evidence="1" id="KW-1133">Transmembrane helix</keyword>
<keyword evidence="1" id="KW-0812">Transmembrane</keyword>
<evidence type="ECO:0000256" key="1">
    <source>
        <dbReference type="SAM" id="Phobius"/>
    </source>
</evidence>
<reference evidence="3 4" key="1">
    <citation type="submission" date="2019-07" db="EMBL/GenBank/DDBJ databases">
        <title>Draft genome assembly of a fouling barnacle, Amphibalanus amphitrite (Darwin, 1854): The first reference genome for Thecostraca.</title>
        <authorList>
            <person name="Kim W."/>
        </authorList>
    </citation>
    <scope>NUCLEOTIDE SEQUENCE [LARGE SCALE GENOMIC DNA]</scope>
    <source>
        <strain evidence="3">SNU_AA5</strain>
        <tissue evidence="3">Soma without cirri and trophi</tissue>
    </source>
</reference>
<keyword evidence="2" id="KW-0732">Signal</keyword>
<feature type="transmembrane region" description="Helical" evidence="1">
    <location>
        <begin position="117"/>
        <end position="136"/>
    </location>
</feature>
<accession>A0A6A4VEK5</accession>
<evidence type="ECO:0000256" key="2">
    <source>
        <dbReference type="SAM" id="SignalP"/>
    </source>
</evidence>
<evidence type="ECO:0000313" key="3">
    <source>
        <dbReference type="EMBL" id="KAF0288842.1"/>
    </source>
</evidence>
<gene>
    <name evidence="3" type="ORF">FJT64_001371</name>
</gene>
<evidence type="ECO:0000313" key="4">
    <source>
        <dbReference type="Proteomes" id="UP000440578"/>
    </source>
</evidence>
<keyword evidence="4" id="KW-1185">Reference proteome</keyword>
<feature type="chain" id="PRO_5025580373" description="Protein sleepless" evidence="2">
    <location>
        <begin position="21"/>
        <end position="139"/>
    </location>
</feature>
<comment type="caution">
    <text evidence="3">The sequence shown here is derived from an EMBL/GenBank/DDBJ whole genome shotgun (WGS) entry which is preliminary data.</text>
</comment>
<dbReference type="AlphaFoldDB" id="A0A6A4VEK5"/>
<dbReference type="EMBL" id="VIIS01002075">
    <property type="protein sequence ID" value="KAF0288842.1"/>
    <property type="molecule type" value="Genomic_DNA"/>
</dbReference>